<comment type="caution">
    <text evidence="3">The sequence shown here is derived from an EMBL/GenBank/DDBJ whole genome shotgun (WGS) entry which is preliminary data.</text>
</comment>
<accession>A0A4Z0YGB6</accession>
<evidence type="ECO:0000259" key="2">
    <source>
        <dbReference type="Pfam" id="PF02371"/>
    </source>
</evidence>
<dbReference type="Proteomes" id="UP000297714">
    <property type="component" value="Unassembled WGS sequence"/>
</dbReference>
<name>A0A4Z0YGB6_9FIRM</name>
<dbReference type="EMBL" id="SRMQ01000009">
    <property type="protein sequence ID" value="TGJ76002.1"/>
    <property type="molecule type" value="Genomic_DNA"/>
</dbReference>
<organism evidence="3 4">
    <name type="scientific">Caproiciproducens galactitolivorans</name>
    <dbReference type="NCBI Taxonomy" id="642589"/>
    <lineage>
        <taxon>Bacteria</taxon>
        <taxon>Bacillati</taxon>
        <taxon>Bacillota</taxon>
        <taxon>Clostridia</taxon>
        <taxon>Eubacteriales</taxon>
        <taxon>Acutalibacteraceae</taxon>
        <taxon>Caproiciproducens</taxon>
    </lineage>
</organism>
<dbReference type="AlphaFoldDB" id="A0A4Z0YGB6"/>
<reference evidence="3 4" key="1">
    <citation type="submission" date="2019-04" db="EMBL/GenBank/DDBJ databases">
        <authorList>
            <person name="Poehlein A."/>
            <person name="Bengelsdorf F.R."/>
            <person name="Duerre P."/>
            <person name="Daniel R."/>
        </authorList>
    </citation>
    <scope>NUCLEOTIDE SEQUENCE [LARGE SCALE GENOMIC DNA]</scope>
    <source>
        <strain evidence="3 4">BS-1</strain>
    </source>
</reference>
<evidence type="ECO:0000256" key="1">
    <source>
        <dbReference type="SAM" id="MobiDB-lite"/>
    </source>
</evidence>
<gene>
    <name evidence="3" type="ORF">CAGA_19780</name>
</gene>
<evidence type="ECO:0000313" key="4">
    <source>
        <dbReference type="Proteomes" id="UP000297714"/>
    </source>
</evidence>
<feature type="domain" description="Transposase IS116/IS110/IS902 C-terminal" evidence="2">
    <location>
        <begin position="54"/>
        <end position="123"/>
    </location>
</feature>
<dbReference type="GO" id="GO:0003677">
    <property type="term" value="F:DNA binding"/>
    <property type="evidence" value="ECO:0007669"/>
    <property type="project" value="InterPro"/>
</dbReference>
<protein>
    <submittedName>
        <fullName evidence="3">Transposase IS116/IS110/IS902 family protein</fullName>
    </submittedName>
</protein>
<dbReference type="Pfam" id="PF02371">
    <property type="entry name" value="Transposase_20"/>
    <property type="match status" value="1"/>
</dbReference>
<dbReference type="InterPro" id="IPR047650">
    <property type="entry name" value="Transpos_IS110"/>
</dbReference>
<keyword evidence="4" id="KW-1185">Reference proteome</keyword>
<evidence type="ECO:0000313" key="3">
    <source>
        <dbReference type="EMBL" id="TGJ76002.1"/>
    </source>
</evidence>
<feature type="region of interest" description="Disordered" evidence="1">
    <location>
        <begin position="137"/>
        <end position="156"/>
    </location>
</feature>
<dbReference type="PANTHER" id="PTHR33055:SF17">
    <property type="entry name" value="THIRD ORF IN TRANSPOSON ISC1491"/>
    <property type="match status" value="1"/>
</dbReference>
<dbReference type="GO" id="GO:0006313">
    <property type="term" value="P:DNA transposition"/>
    <property type="evidence" value="ECO:0007669"/>
    <property type="project" value="InterPro"/>
</dbReference>
<proteinExistence type="predicted"/>
<dbReference type="InterPro" id="IPR003346">
    <property type="entry name" value="Transposase_20"/>
</dbReference>
<dbReference type="GO" id="GO:0004803">
    <property type="term" value="F:transposase activity"/>
    <property type="evidence" value="ECO:0007669"/>
    <property type="project" value="InterPro"/>
</dbReference>
<feature type="compositionally biased region" description="Low complexity" evidence="1">
    <location>
        <begin position="140"/>
        <end position="156"/>
    </location>
</feature>
<sequence>MNFTQNEKLNQVTIETIVIGVDIGSETHYARTFDWRGIDLGKVYRFSNNGEGFAGFFAEVGDLGRFRSPKQIQKLAGLAIRENSSGKYHGQSGISKQGRRCLRALLFRAVLPLVATNREFAEIHNYYTSRKGNPLKKKQSLIASPSSSSGSVKKHH</sequence>
<dbReference type="PANTHER" id="PTHR33055">
    <property type="entry name" value="TRANSPOSASE FOR INSERTION SEQUENCE ELEMENT IS1111A"/>
    <property type="match status" value="1"/>
</dbReference>